<comment type="caution">
    <text evidence="1">The sequence shown here is derived from an EMBL/GenBank/DDBJ whole genome shotgun (WGS) entry which is preliminary data.</text>
</comment>
<keyword evidence="2" id="KW-1185">Reference proteome</keyword>
<accession>A0ACB5UCG6</accession>
<name>A0ACB5UCG6_AMBMO</name>
<sequence>MSNGTFPFPMVLNKETIAKKNQGFTSFTDDREQQYMEEDIPEDDGIQYPFPMPQRSRMGSTYAASIVSTSSSVSDTSEACLIHRPSMRWKQWGIN</sequence>
<organism evidence="1 2">
    <name type="scientific">Ambrosiozyma monospora</name>
    <name type="common">Yeast</name>
    <name type="synonym">Endomycopsis monosporus</name>
    <dbReference type="NCBI Taxonomy" id="43982"/>
    <lineage>
        <taxon>Eukaryota</taxon>
        <taxon>Fungi</taxon>
        <taxon>Dikarya</taxon>
        <taxon>Ascomycota</taxon>
        <taxon>Saccharomycotina</taxon>
        <taxon>Pichiomycetes</taxon>
        <taxon>Pichiales</taxon>
        <taxon>Pichiaceae</taxon>
        <taxon>Ambrosiozyma</taxon>
    </lineage>
</organism>
<evidence type="ECO:0000313" key="1">
    <source>
        <dbReference type="EMBL" id="GMF08843.1"/>
    </source>
</evidence>
<reference evidence="1" key="1">
    <citation type="submission" date="2023-04" db="EMBL/GenBank/DDBJ databases">
        <title>Ambrosiozyma monospora NBRC 10751.</title>
        <authorList>
            <person name="Ichikawa N."/>
            <person name="Sato H."/>
            <person name="Tonouchi N."/>
        </authorList>
    </citation>
    <scope>NUCLEOTIDE SEQUENCE</scope>
    <source>
        <strain evidence="1">NBRC 10751</strain>
    </source>
</reference>
<evidence type="ECO:0000313" key="2">
    <source>
        <dbReference type="Proteomes" id="UP001165064"/>
    </source>
</evidence>
<dbReference type="EMBL" id="BSXS01017406">
    <property type="protein sequence ID" value="GMF08843.1"/>
    <property type="molecule type" value="Genomic_DNA"/>
</dbReference>
<dbReference type="Proteomes" id="UP001165064">
    <property type="component" value="Unassembled WGS sequence"/>
</dbReference>
<proteinExistence type="predicted"/>
<protein>
    <submittedName>
        <fullName evidence="1">Unnamed protein product</fullName>
    </submittedName>
</protein>
<gene>
    <name evidence="1" type="ORF">Amon02_001337900</name>
</gene>